<keyword evidence="1" id="KW-0548">Nucleotidyltransferase</keyword>
<keyword evidence="1" id="KW-0808">Transferase</keyword>
<gene>
    <name evidence="1" type="ORF">Tci_037559</name>
</gene>
<accession>A0A6L2LUV9</accession>
<dbReference type="Pfam" id="PF04827">
    <property type="entry name" value="Plant_tran"/>
    <property type="match status" value="1"/>
</dbReference>
<dbReference type="InterPro" id="IPR006912">
    <property type="entry name" value="Harbinger_derived_prot"/>
</dbReference>
<organism evidence="1">
    <name type="scientific">Tanacetum cinerariifolium</name>
    <name type="common">Dalmatian daisy</name>
    <name type="synonym">Chrysanthemum cinerariifolium</name>
    <dbReference type="NCBI Taxonomy" id="118510"/>
    <lineage>
        <taxon>Eukaryota</taxon>
        <taxon>Viridiplantae</taxon>
        <taxon>Streptophyta</taxon>
        <taxon>Embryophyta</taxon>
        <taxon>Tracheophyta</taxon>
        <taxon>Spermatophyta</taxon>
        <taxon>Magnoliopsida</taxon>
        <taxon>eudicotyledons</taxon>
        <taxon>Gunneridae</taxon>
        <taxon>Pentapetalae</taxon>
        <taxon>asterids</taxon>
        <taxon>campanulids</taxon>
        <taxon>Asterales</taxon>
        <taxon>Asteraceae</taxon>
        <taxon>Asteroideae</taxon>
        <taxon>Anthemideae</taxon>
        <taxon>Anthemidinae</taxon>
        <taxon>Tanacetum</taxon>
    </lineage>
</organism>
<dbReference type="GO" id="GO:0003964">
    <property type="term" value="F:RNA-directed DNA polymerase activity"/>
    <property type="evidence" value="ECO:0007669"/>
    <property type="project" value="UniProtKB-KW"/>
</dbReference>
<reference evidence="1" key="1">
    <citation type="journal article" date="2019" name="Sci. Rep.">
        <title>Draft genome of Tanacetum cinerariifolium, the natural source of mosquito coil.</title>
        <authorList>
            <person name="Yamashiro T."/>
            <person name="Shiraishi A."/>
            <person name="Satake H."/>
            <person name="Nakayama K."/>
        </authorList>
    </citation>
    <scope>NUCLEOTIDE SEQUENCE</scope>
</reference>
<proteinExistence type="predicted"/>
<comment type="caution">
    <text evidence="1">The sequence shown here is derived from an EMBL/GenBank/DDBJ whole genome shotgun (WGS) entry which is preliminary data.</text>
</comment>
<sequence length="98" mass="11200">MPVDRDYYGAHYCLVAAYFGDNSMYAEDTFRKRGDSGSASFILLEAVALQELWNWHAFFDVAGSSNDINVIRQSPLINDLKIEKEQEVPFVANNVDYR</sequence>
<name>A0A6L2LUV9_TANCI</name>
<evidence type="ECO:0000313" key="1">
    <source>
        <dbReference type="EMBL" id="GEU65581.1"/>
    </source>
</evidence>
<dbReference type="AlphaFoldDB" id="A0A6L2LUV9"/>
<protein>
    <submittedName>
        <fullName evidence="1">Reverse transcriptase domain-containing protein</fullName>
    </submittedName>
</protein>
<dbReference type="EMBL" id="BKCJ010005230">
    <property type="protein sequence ID" value="GEU65581.1"/>
    <property type="molecule type" value="Genomic_DNA"/>
</dbReference>
<keyword evidence="1" id="KW-0695">RNA-directed DNA polymerase</keyword>